<comment type="caution">
    <text evidence="1">The sequence shown here is derived from an EMBL/GenBank/DDBJ whole genome shotgun (WGS) entry which is preliminary data.</text>
</comment>
<organism evidence="1 2">
    <name type="scientific">Rubroshorea leprosula</name>
    <dbReference type="NCBI Taxonomy" id="152421"/>
    <lineage>
        <taxon>Eukaryota</taxon>
        <taxon>Viridiplantae</taxon>
        <taxon>Streptophyta</taxon>
        <taxon>Embryophyta</taxon>
        <taxon>Tracheophyta</taxon>
        <taxon>Spermatophyta</taxon>
        <taxon>Magnoliopsida</taxon>
        <taxon>eudicotyledons</taxon>
        <taxon>Gunneridae</taxon>
        <taxon>Pentapetalae</taxon>
        <taxon>rosids</taxon>
        <taxon>malvids</taxon>
        <taxon>Malvales</taxon>
        <taxon>Dipterocarpaceae</taxon>
        <taxon>Rubroshorea</taxon>
    </lineage>
</organism>
<keyword evidence="2" id="KW-1185">Reference proteome</keyword>
<name>A0AAV5M1Z9_9ROSI</name>
<dbReference type="AlphaFoldDB" id="A0AAV5M1Z9"/>
<sequence>MNISHLREDSTVRTLRLRFSLNTGFFPPPFMILVDTANSGSLVKQSLA</sequence>
<evidence type="ECO:0000313" key="1">
    <source>
        <dbReference type="EMBL" id="GKV43819.1"/>
    </source>
</evidence>
<proteinExistence type="predicted"/>
<evidence type="ECO:0000313" key="2">
    <source>
        <dbReference type="Proteomes" id="UP001054252"/>
    </source>
</evidence>
<dbReference type="EMBL" id="BPVZ01000173">
    <property type="protein sequence ID" value="GKV43819.1"/>
    <property type="molecule type" value="Genomic_DNA"/>
</dbReference>
<accession>A0AAV5M1Z9</accession>
<protein>
    <submittedName>
        <fullName evidence="1">Uncharacterized protein</fullName>
    </submittedName>
</protein>
<reference evidence="1 2" key="1">
    <citation type="journal article" date="2021" name="Commun. Biol.">
        <title>The genome of Shorea leprosula (Dipterocarpaceae) highlights the ecological relevance of drought in aseasonal tropical rainforests.</title>
        <authorList>
            <person name="Ng K.K.S."/>
            <person name="Kobayashi M.J."/>
            <person name="Fawcett J.A."/>
            <person name="Hatakeyama M."/>
            <person name="Paape T."/>
            <person name="Ng C.H."/>
            <person name="Ang C.C."/>
            <person name="Tnah L.H."/>
            <person name="Lee C.T."/>
            <person name="Nishiyama T."/>
            <person name="Sese J."/>
            <person name="O'Brien M.J."/>
            <person name="Copetti D."/>
            <person name="Mohd Noor M.I."/>
            <person name="Ong R.C."/>
            <person name="Putra M."/>
            <person name="Sireger I.Z."/>
            <person name="Indrioko S."/>
            <person name="Kosugi Y."/>
            <person name="Izuno A."/>
            <person name="Isagi Y."/>
            <person name="Lee S.L."/>
            <person name="Shimizu K.K."/>
        </authorList>
    </citation>
    <scope>NUCLEOTIDE SEQUENCE [LARGE SCALE GENOMIC DNA]</scope>
    <source>
        <strain evidence="1">214</strain>
    </source>
</reference>
<dbReference type="Proteomes" id="UP001054252">
    <property type="component" value="Unassembled WGS sequence"/>
</dbReference>
<gene>
    <name evidence="1" type="ORF">SLEP1_g51071</name>
</gene>